<keyword evidence="2" id="KW-1185">Reference proteome</keyword>
<protein>
    <submittedName>
        <fullName evidence="1">NAD(+) synthase</fullName>
        <ecNumber evidence="1">6.3.1.5</ecNumber>
    </submittedName>
</protein>
<dbReference type="Proteomes" id="UP000682782">
    <property type="component" value="Chromosome"/>
</dbReference>
<accession>A0AC61N760</accession>
<keyword evidence="1" id="KW-0436">Ligase</keyword>
<gene>
    <name evidence="1" type="ORF">JYE49_00770</name>
</gene>
<sequence>MKNRLILAGTAVPSLKVADIDYNTEQIINLIKNNSECGAIVFPELCITGYTCADLFGSDLLLDKAEDALFAIARETAACRGVTSVVGVPVRFENNLYNCAAILCEGRVCALIPKQFIPTYSEFYEGRWFASGKGMTGRTIRLHGESIPFGVDILMEDPECGAVLGVEICEDLWVPDKPSTHLSLSGANIIANLSASNELIGKQEYRKALVTQQSGSCYCAYLYSSAGPDESSTDLVFSGHTIIAQSGTVLAESFFPDQPFVSTAAVDLSRIMHDRRHQNTFESAEGEGYRKVRVHIQPVRKPDVSIDELADLLNDISYPIGRNPFVPSENLELRERCRKILRIQAQGLATRVKATKISNLVIGISGGLDSTLALLVCAEAKKLVPDIRILAYTMPNRGNTSELTYGNAHKLMALLADEMNEIPIAEGVRNHLDEIGHSPGYLGEGDSAYENAQARMRTYILMDTANMKNGLVVGTGDLSELALGWCTYNGDHMSMYAVNASVPKTLVKFICHAYAETCENEELRRVILSICNTPITPELIPNEDGTITQKTEEKIGKYDLNDFFLFYTLRYGFEPSRTAAYAMRAYPEIGRQEIISATKRFFSRFFSQQFKRSCLPDGPKVGSVSLSPRGDWRMPSDASCRMWLDDLENCC</sequence>
<reference evidence="1" key="1">
    <citation type="submission" date="2021-01" db="EMBL/GenBank/DDBJ databases">
        <title>Complete genome sequence of Clostridiales bacterium R-7.</title>
        <authorList>
            <person name="Mahoney-Kurpe S.C."/>
            <person name="Palevich N."/>
            <person name="Koike S."/>
            <person name="Moon C.D."/>
            <person name="Attwood G.T."/>
        </authorList>
    </citation>
    <scope>NUCLEOTIDE SEQUENCE</scope>
    <source>
        <strain evidence="1">R-7</strain>
    </source>
</reference>
<evidence type="ECO:0000313" key="1">
    <source>
        <dbReference type="EMBL" id="QUC67279.1"/>
    </source>
</evidence>
<organism evidence="1 2">
    <name type="scientific">Aristaeella hokkaidonensis</name>
    <dbReference type="NCBI Taxonomy" id="3046382"/>
    <lineage>
        <taxon>Bacteria</taxon>
        <taxon>Bacillati</taxon>
        <taxon>Bacillota</taxon>
        <taxon>Clostridia</taxon>
        <taxon>Eubacteriales</taxon>
        <taxon>Aristaeellaceae</taxon>
        <taxon>Aristaeella</taxon>
    </lineage>
</organism>
<proteinExistence type="predicted"/>
<dbReference type="EC" id="6.3.1.5" evidence="1"/>
<evidence type="ECO:0000313" key="2">
    <source>
        <dbReference type="Proteomes" id="UP000682782"/>
    </source>
</evidence>
<dbReference type="EMBL" id="CP068393">
    <property type="protein sequence ID" value="QUC67279.1"/>
    <property type="molecule type" value="Genomic_DNA"/>
</dbReference>
<name>A0AC61N760_9FIRM</name>